<dbReference type="SUPFAM" id="SSF51905">
    <property type="entry name" value="FAD/NAD(P)-binding domain"/>
    <property type="match status" value="1"/>
</dbReference>
<accession>A0A160TPQ4</accession>
<dbReference type="Pfam" id="PF01266">
    <property type="entry name" value="DAO"/>
    <property type="match status" value="1"/>
</dbReference>
<dbReference type="PANTHER" id="PTHR13847:SF281">
    <property type="entry name" value="FAD DEPENDENT OXIDOREDUCTASE DOMAIN-CONTAINING PROTEIN"/>
    <property type="match status" value="1"/>
</dbReference>
<sequence length="333" mass="37436">MQVYRELDAAFDFVFGLVSRENINCYLTRCGRFMGALNAEHFGLMSDELELRHKYLGHPFEMISESRQSEEIGSGRYVGGALMPDFGSIHPGLYHLGLLNTAQSAKAQIIGHTPVTAIRPDGTGFQVDTTRGVLTARDVIVATNGYTDRVVPWLRRRVIPFHGYMIATDVLSEDVITQILPNNRTFHDYNNNLVYIRQAPDQPRLLMGAYTGGPVDRLSTKAEKLKRRLDVIFPELSEVKISRIWSGQCAGTFDLWPHVGMHNGVHYALGYCFAGLPMGTYLGDKAAKQVLGLPEAKTVFADRAFRSHPLYTGNPWFLPLVMRWHDRQDAAYS</sequence>
<dbReference type="EMBL" id="CZRL01000052">
    <property type="protein sequence ID" value="CUS51107.1"/>
    <property type="molecule type" value="Genomic_DNA"/>
</dbReference>
<dbReference type="InterPro" id="IPR036188">
    <property type="entry name" value="FAD/NAD-bd_sf"/>
</dbReference>
<evidence type="ECO:0000259" key="1">
    <source>
        <dbReference type="Pfam" id="PF01266"/>
    </source>
</evidence>
<proteinExistence type="predicted"/>
<protein>
    <submittedName>
        <fullName evidence="2">Oxidoreductase</fullName>
    </submittedName>
</protein>
<name>A0A160TPQ4_9ZZZZ</name>
<feature type="domain" description="FAD dependent oxidoreductase" evidence="1">
    <location>
        <begin position="8"/>
        <end position="288"/>
    </location>
</feature>
<dbReference type="PANTHER" id="PTHR13847">
    <property type="entry name" value="SARCOSINE DEHYDROGENASE-RELATED"/>
    <property type="match status" value="1"/>
</dbReference>
<dbReference type="AlphaFoldDB" id="A0A160TPQ4"/>
<evidence type="ECO:0000313" key="2">
    <source>
        <dbReference type="EMBL" id="CUS51107.1"/>
    </source>
</evidence>
<dbReference type="GO" id="GO:0005737">
    <property type="term" value="C:cytoplasm"/>
    <property type="evidence" value="ECO:0007669"/>
    <property type="project" value="TreeGrafter"/>
</dbReference>
<dbReference type="Gene3D" id="3.30.9.10">
    <property type="entry name" value="D-Amino Acid Oxidase, subunit A, domain 2"/>
    <property type="match status" value="1"/>
</dbReference>
<organism evidence="2">
    <name type="scientific">hydrothermal vent metagenome</name>
    <dbReference type="NCBI Taxonomy" id="652676"/>
    <lineage>
        <taxon>unclassified sequences</taxon>
        <taxon>metagenomes</taxon>
        <taxon>ecological metagenomes</taxon>
    </lineage>
</organism>
<gene>
    <name evidence="2" type="ORF">MGWOODY_XGa228</name>
</gene>
<reference evidence="2" key="1">
    <citation type="submission" date="2015-10" db="EMBL/GenBank/DDBJ databases">
        <authorList>
            <person name="Gilbert D.G."/>
        </authorList>
    </citation>
    <scope>NUCLEOTIDE SEQUENCE</scope>
</reference>
<dbReference type="Gene3D" id="3.50.50.60">
    <property type="entry name" value="FAD/NAD(P)-binding domain"/>
    <property type="match status" value="1"/>
</dbReference>
<dbReference type="InterPro" id="IPR006076">
    <property type="entry name" value="FAD-dep_OxRdtase"/>
</dbReference>